<evidence type="ECO:0000313" key="2">
    <source>
        <dbReference type="EMBL" id="TBU52709.1"/>
    </source>
</evidence>
<accession>A0A4Q9PD35</accession>
<dbReference type="Proteomes" id="UP000292082">
    <property type="component" value="Unassembled WGS sequence"/>
</dbReference>
<proteinExistence type="predicted"/>
<dbReference type="EMBL" id="ML145240">
    <property type="protein sequence ID" value="TBU52709.1"/>
    <property type="molecule type" value="Genomic_DNA"/>
</dbReference>
<reference evidence="2 3" key="1">
    <citation type="submission" date="2019-01" db="EMBL/GenBank/DDBJ databases">
        <title>Draft genome sequences of three monokaryotic isolates of the white-rot basidiomycete fungus Dichomitus squalens.</title>
        <authorList>
            <consortium name="DOE Joint Genome Institute"/>
            <person name="Lopez S.C."/>
            <person name="Andreopoulos B."/>
            <person name="Pangilinan J."/>
            <person name="Lipzen A."/>
            <person name="Riley R."/>
            <person name="Ahrendt S."/>
            <person name="Ng V."/>
            <person name="Barry K."/>
            <person name="Daum C."/>
            <person name="Grigoriev I.V."/>
            <person name="Hilden K.S."/>
            <person name="Makela M.R."/>
            <person name="de Vries R.P."/>
        </authorList>
    </citation>
    <scope>NUCLEOTIDE SEQUENCE [LARGE SCALE GENOMIC DNA]</scope>
    <source>
        <strain evidence="2 3">CBS 464.89</strain>
    </source>
</reference>
<protein>
    <submittedName>
        <fullName evidence="2">Uncharacterized protein</fullName>
    </submittedName>
</protein>
<name>A0A4Q9PD35_9APHY</name>
<evidence type="ECO:0000256" key="1">
    <source>
        <dbReference type="SAM" id="MobiDB-lite"/>
    </source>
</evidence>
<evidence type="ECO:0000313" key="3">
    <source>
        <dbReference type="Proteomes" id="UP000292082"/>
    </source>
</evidence>
<sequence>MPRNATVVKLGQDNDPLATAPEKNVKTTLDARIRITGSPHGNGIIRGLRCYPYGGRPEEYRSVVPHYKCPRARPPRVMTINLESARYARSTCWQGPFLVRVVARASENPYSLKPASASDEEEKGYVQQPSLIMATETAAASTTSLQVTNDDARGTLIVSASTGATPNGTADVEQLRWVGSQFIYFLDIPCVEIYAYPSSPSTSSDEPNETESDDPSETESDEPSGTDSSDSSSRPCIRSAEFVRTLIEGVMDMEVSMDHLERRDEAERKIISGDNLARLLVPWARGLLLEREHLALDPVHLEHGRRAKSVLLREIQAFDDAAQQWPLQIFERVGRMPLPDIGGEH</sequence>
<keyword evidence="3" id="KW-1185">Reference proteome</keyword>
<dbReference type="AlphaFoldDB" id="A0A4Q9PD35"/>
<organism evidence="2 3">
    <name type="scientific">Dichomitus squalens</name>
    <dbReference type="NCBI Taxonomy" id="114155"/>
    <lineage>
        <taxon>Eukaryota</taxon>
        <taxon>Fungi</taxon>
        <taxon>Dikarya</taxon>
        <taxon>Basidiomycota</taxon>
        <taxon>Agaricomycotina</taxon>
        <taxon>Agaricomycetes</taxon>
        <taxon>Polyporales</taxon>
        <taxon>Polyporaceae</taxon>
        <taxon>Dichomitus</taxon>
    </lineage>
</organism>
<feature type="region of interest" description="Disordered" evidence="1">
    <location>
        <begin position="197"/>
        <end position="235"/>
    </location>
</feature>
<feature type="compositionally biased region" description="Acidic residues" evidence="1">
    <location>
        <begin position="206"/>
        <end position="224"/>
    </location>
</feature>
<feature type="region of interest" description="Disordered" evidence="1">
    <location>
        <begin position="1"/>
        <end position="20"/>
    </location>
</feature>
<gene>
    <name evidence="2" type="ORF">BD310DRAFT_909948</name>
</gene>